<dbReference type="InterPro" id="IPR036086">
    <property type="entry name" value="ParB/Sulfiredoxin_sf"/>
</dbReference>
<dbReference type="PANTHER" id="PTHR33375:SF1">
    <property type="entry name" value="CHROMOSOME-PARTITIONING PROTEIN PARB-RELATED"/>
    <property type="match status" value="1"/>
</dbReference>
<dbReference type="GO" id="GO:0009307">
    <property type="term" value="P:DNA restriction-modification system"/>
    <property type="evidence" value="ECO:0007669"/>
    <property type="project" value="UniProtKB-KW"/>
</dbReference>
<dbReference type="EMBL" id="JADOEF010000004">
    <property type="protein sequence ID" value="MBF7812231.1"/>
    <property type="molecule type" value="Genomic_DNA"/>
</dbReference>
<dbReference type="GO" id="GO:0005694">
    <property type="term" value="C:chromosome"/>
    <property type="evidence" value="ECO:0007669"/>
    <property type="project" value="TreeGrafter"/>
</dbReference>
<evidence type="ECO:0000259" key="6">
    <source>
        <dbReference type="SMART" id="SM00470"/>
    </source>
</evidence>
<dbReference type="InterPro" id="IPR002941">
    <property type="entry name" value="DNA_methylase_N4/N6"/>
</dbReference>
<dbReference type="InterPro" id="IPR002295">
    <property type="entry name" value="N4/N6-MTase_EcoPI_Mod-like"/>
</dbReference>
<dbReference type="SUPFAM" id="SSF110849">
    <property type="entry name" value="ParB/Sulfiredoxin"/>
    <property type="match status" value="1"/>
</dbReference>
<keyword evidence="5" id="KW-0680">Restriction system</keyword>
<dbReference type="Proteomes" id="UP000631418">
    <property type="component" value="Unassembled WGS sequence"/>
</dbReference>
<feature type="domain" description="ParB-like N-terminal" evidence="6">
    <location>
        <begin position="5"/>
        <end position="90"/>
    </location>
</feature>
<dbReference type="PIRSF" id="PIRSF036758">
    <property type="entry name" value="Aden_M_ParB"/>
    <property type="match status" value="1"/>
</dbReference>
<comment type="caution">
    <text evidence="7">The sequence shown here is derived from an EMBL/GenBank/DDBJ whole genome shotgun (WGS) entry which is preliminary data.</text>
</comment>
<dbReference type="OMA" id="NMEPIIF"/>
<evidence type="ECO:0000313" key="7">
    <source>
        <dbReference type="EMBL" id="MBF7812231.1"/>
    </source>
</evidence>
<dbReference type="CDD" id="cd16402">
    <property type="entry name" value="ParB_N_like_MT"/>
    <property type="match status" value="1"/>
</dbReference>
<dbReference type="GO" id="GO:0007059">
    <property type="term" value="P:chromosome segregation"/>
    <property type="evidence" value="ECO:0007669"/>
    <property type="project" value="TreeGrafter"/>
</dbReference>
<dbReference type="GO" id="GO:0032259">
    <property type="term" value="P:methylation"/>
    <property type="evidence" value="ECO:0007669"/>
    <property type="project" value="UniProtKB-KW"/>
</dbReference>
<dbReference type="InterPro" id="IPR050336">
    <property type="entry name" value="Chromosome_partition/occlusion"/>
</dbReference>
<sequence length="410" mass="47163">MTTVVNMSLSEIIQYENNPRNNDAAVDKVAESIKEFGFKVPIIVDKDNIIIAGHTRYKAAIKLGLKIVPVIKADDLTEQQVKAFRIMDNKSSEFATWNYEALLKEMESLKLDDYNLDLTGFDLSEMEQLEDKYNPKEIQEDEDFDIEEQLENIEEPKSKKGDIWILGKNRLMCGDSTVKEDIEKLINGQKAKLVFTDPPYNVNYEGATADKLTIENDNMSQDEFYEFLSKVFNNYYENMEEGAPIYVCHADSEGENFRRTFREAGIKLAQCIIWVKNAFVMGRQDYQWKHEPILYGWKEGKAHYFVDDRTQDTVWEIPKPTRNAEHPTMKPLALCARAIKNSSKPNDLVIDLFGGSGSTLMAATELNRVCYTMEVDKKYADVIVLRYINQYGSDGVYLLRDGEKIPYSEV</sequence>
<dbReference type="GO" id="GO:0045881">
    <property type="term" value="P:positive regulation of sporulation resulting in formation of a cellular spore"/>
    <property type="evidence" value="ECO:0007669"/>
    <property type="project" value="TreeGrafter"/>
</dbReference>
<dbReference type="Gene3D" id="3.90.1530.10">
    <property type="entry name" value="Conserved hypothetical protein from pyrococcus furiosus pfu- 392566-001, ParB domain"/>
    <property type="match status" value="1"/>
</dbReference>
<proteinExistence type="inferred from homology"/>
<evidence type="ECO:0000256" key="5">
    <source>
        <dbReference type="ARBA" id="ARBA00022747"/>
    </source>
</evidence>
<evidence type="ECO:0000256" key="1">
    <source>
        <dbReference type="ARBA" id="ARBA00006594"/>
    </source>
</evidence>
<reference evidence="7" key="1">
    <citation type="submission" date="2020-11" db="EMBL/GenBank/DDBJ databases">
        <authorList>
            <person name="Thieme N."/>
            <person name="Liebl W."/>
            <person name="Zverlov V."/>
        </authorList>
    </citation>
    <scope>NUCLEOTIDE SEQUENCE</scope>
    <source>
        <strain evidence="7">NT08</strain>
    </source>
</reference>
<dbReference type="Pfam" id="PF02195">
    <property type="entry name" value="ParB_N"/>
    <property type="match status" value="1"/>
</dbReference>
<dbReference type="AlphaFoldDB" id="A0AAE2V448"/>
<name>A0AAE2V448_CLOBE</name>
<dbReference type="InterPro" id="IPR002052">
    <property type="entry name" value="DNA_methylase_N6_adenine_CS"/>
</dbReference>
<dbReference type="InterPro" id="IPR029063">
    <property type="entry name" value="SAM-dependent_MTases_sf"/>
</dbReference>
<dbReference type="InterPro" id="IPR003115">
    <property type="entry name" value="ParB_N"/>
</dbReference>
<protein>
    <submittedName>
        <fullName evidence="7">ParB N-terminal domain-containing protein</fullName>
    </submittedName>
</protein>
<dbReference type="Gene3D" id="3.40.50.150">
    <property type="entry name" value="Vaccinia Virus protein VP39"/>
    <property type="match status" value="1"/>
</dbReference>
<accession>A0AAE2V448</accession>
<dbReference type="Pfam" id="PF01555">
    <property type="entry name" value="N6_N4_Mtase"/>
    <property type="match status" value="1"/>
</dbReference>
<dbReference type="RefSeq" id="WP_011968958.1">
    <property type="nucleotide sequence ID" value="NZ_CP073279.1"/>
</dbReference>
<dbReference type="PRINTS" id="PR00506">
    <property type="entry name" value="D21N6MTFRASE"/>
</dbReference>
<dbReference type="GO" id="GO:0003677">
    <property type="term" value="F:DNA binding"/>
    <property type="evidence" value="ECO:0007669"/>
    <property type="project" value="InterPro"/>
</dbReference>
<comment type="similarity">
    <text evidence="1">Belongs to the N(4)/N(6)-methyltransferase family.</text>
</comment>
<keyword evidence="4" id="KW-0949">S-adenosyl-L-methionine</keyword>
<organism evidence="7 8">
    <name type="scientific">Clostridium beijerinckii</name>
    <name type="common">Clostridium MP</name>
    <dbReference type="NCBI Taxonomy" id="1520"/>
    <lineage>
        <taxon>Bacteria</taxon>
        <taxon>Bacillati</taxon>
        <taxon>Bacillota</taxon>
        <taxon>Clostridia</taxon>
        <taxon>Eubacteriales</taxon>
        <taxon>Clostridiaceae</taxon>
        <taxon>Clostridium</taxon>
    </lineage>
</organism>
<evidence type="ECO:0000256" key="4">
    <source>
        <dbReference type="ARBA" id="ARBA00022691"/>
    </source>
</evidence>
<evidence type="ECO:0000256" key="3">
    <source>
        <dbReference type="ARBA" id="ARBA00022679"/>
    </source>
</evidence>
<dbReference type="SUPFAM" id="SSF53335">
    <property type="entry name" value="S-adenosyl-L-methionine-dependent methyltransferases"/>
    <property type="match status" value="1"/>
</dbReference>
<dbReference type="SMART" id="SM00470">
    <property type="entry name" value="ParB"/>
    <property type="match status" value="1"/>
</dbReference>
<dbReference type="GO" id="GO:0008170">
    <property type="term" value="F:N-methyltransferase activity"/>
    <property type="evidence" value="ECO:0007669"/>
    <property type="project" value="InterPro"/>
</dbReference>
<keyword evidence="3" id="KW-0808">Transferase</keyword>
<dbReference type="InterPro" id="IPR015840">
    <property type="entry name" value="DNA_MeTrfase_ParB"/>
</dbReference>
<evidence type="ECO:0000256" key="2">
    <source>
        <dbReference type="ARBA" id="ARBA00022603"/>
    </source>
</evidence>
<gene>
    <name evidence="7" type="ORF">IS491_26950</name>
</gene>
<keyword evidence="2" id="KW-0489">Methyltransferase</keyword>
<dbReference type="PANTHER" id="PTHR33375">
    <property type="entry name" value="CHROMOSOME-PARTITIONING PROTEIN PARB-RELATED"/>
    <property type="match status" value="1"/>
</dbReference>
<evidence type="ECO:0000313" key="8">
    <source>
        <dbReference type="Proteomes" id="UP000631418"/>
    </source>
</evidence>
<dbReference type="PROSITE" id="PS00092">
    <property type="entry name" value="N6_MTASE"/>
    <property type="match status" value="1"/>
</dbReference>